<feature type="transmembrane region" description="Helical" evidence="1">
    <location>
        <begin position="88"/>
        <end position="108"/>
    </location>
</feature>
<keyword evidence="3" id="KW-1185">Reference proteome</keyword>
<evidence type="ECO:0000313" key="2">
    <source>
        <dbReference type="EMBL" id="MBC5846235.1"/>
    </source>
</evidence>
<sequence>MGTLSSKVSSGCVDCSFFFDACILSLLTSFFIALLFQAFFFIKNKYIKVPMEFLVLASVWMFWDYTIFVERESSWSTYLFNEEINHTILLSLFPVVMLAFVSLFILNFKVSWANL</sequence>
<accession>A0A923SH37</accession>
<keyword evidence="1" id="KW-0812">Transmembrane</keyword>
<feature type="transmembrane region" description="Helical" evidence="1">
    <location>
        <begin position="17"/>
        <end position="42"/>
    </location>
</feature>
<keyword evidence="1" id="KW-1133">Transmembrane helix</keyword>
<reference evidence="2 3" key="1">
    <citation type="submission" date="2020-08" db="EMBL/GenBank/DDBJ databases">
        <title>Description of novel Flavobacterium F-392 isolate.</title>
        <authorList>
            <person name="Saticioglu I.B."/>
            <person name="Duman M."/>
            <person name="Altun S."/>
        </authorList>
    </citation>
    <scope>NUCLEOTIDE SEQUENCE [LARGE SCALE GENOMIC DNA]</scope>
    <source>
        <strain evidence="2 3">F-392</strain>
    </source>
</reference>
<evidence type="ECO:0000313" key="3">
    <source>
        <dbReference type="Proteomes" id="UP000641454"/>
    </source>
</evidence>
<dbReference type="AlphaFoldDB" id="A0A923SH37"/>
<dbReference type="RefSeq" id="WP_187021699.1">
    <property type="nucleotide sequence ID" value="NZ_JACRUL010000091.1"/>
</dbReference>
<comment type="caution">
    <text evidence="2">The sequence shown here is derived from an EMBL/GenBank/DDBJ whole genome shotgun (WGS) entry which is preliminary data.</text>
</comment>
<name>A0A923SH37_9FLAO</name>
<evidence type="ECO:0000256" key="1">
    <source>
        <dbReference type="SAM" id="Phobius"/>
    </source>
</evidence>
<feature type="transmembrane region" description="Helical" evidence="1">
    <location>
        <begin position="49"/>
        <end position="68"/>
    </location>
</feature>
<dbReference type="EMBL" id="JACRUL010000091">
    <property type="protein sequence ID" value="MBC5846235.1"/>
    <property type="molecule type" value="Genomic_DNA"/>
</dbReference>
<proteinExistence type="predicted"/>
<protein>
    <submittedName>
        <fullName evidence="2">Uncharacterized protein</fullName>
    </submittedName>
</protein>
<dbReference type="Proteomes" id="UP000641454">
    <property type="component" value="Unassembled WGS sequence"/>
</dbReference>
<organism evidence="2 3">
    <name type="scientific">Flavobacterium muglaense</name>
    <dbReference type="NCBI Taxonomy" id="2764716"/>
    <lineage>
        <taxon>Bacteria</taxon>
        <taxon>Pseudomonadati</taxon>
        <taxon>Bacteroidota</taxon>
        <taxon>Flavobacteriia</taxon>
        <taxon>Flavobacteriales</taxon>
        <taxon>Flavobacteriaceae</taxon>
        <taxon>Flavobacterium</taxon>
    </lineage>
</organism>
<gene>
    <name evidence="2" type="ORF">H8R25_17615</name>
</gene>
<keyword evidence="1" id="KW-0472">Membrane</keyword>